<dbReference type="Pfam" id="PF00106">
    <property type="entry name" value="adh_short"/>
    <property type="match status" value="1"/>
</dbReference>
<dbReference type="SUPFAM" id="SSF51735">
    <property type="entry name" value="NAD(P)-binding Rossmann-fold domains"/>
    <property type="match status" value="1"/>
</dbReference>
<keyword evidence="2" id="KW-0560">Oxidoreductase</keyword>
<protein>
    <submittedName>
        <fullName evidence="3">Uncharacterized protein</fullName>
    </submittedName>
</protein>
<evidence type="ECO:0000256" key="1">
    <source>
        <dbReference type="ARBA" id="ARBA00006484"/>
    </source>
</evidence>
<organism evidence="3 4">
    <name type="scientific">Candidimonas nitroreducens</name>
    <dbReference type="NCBI Taxonomy" id="683354"/>
    <lineage>
        <taxon>Bacteria</taxon>
        <taxon>Pseudomonadati</taxon>
        <taxon>Pseudomonadota</taxon>
        <taxon>Betaproteobacteria</taxon>
        <taxon>Burkholderiales</taxon>
        <taxon>Alcaligenaceae</taxon>
        <taxon>Candidimonas</taxon>
    </lineage>
</organism>
<dbReference type="EMBL" id="NJIH01000003">
    <property type="protein sequence ID" value="OWT63900.1"/>
    <property type="molecule type" value="Genomic_DNA"/>
</dbReference>
<evidence type="ECO:0000256" key="2">
    <source>
        <dbReference type="ARBA" id="ARBA00023002"/>
    </source>
</evidence>
<dbReference type="GO" id="GO:0016491">
    <property type="term" value="F:oxidoreductase activity"/>
    <property type="evidence" value="ECO:0007669"/>
    <property type="project" value="UniProtKB-KW"/>
</dbReference>
<gene>
    <name evidence="3" type="ORF">CEY11_06240</name>
</gene>
<proteinExistence type="inferred from homology"/>
<evidence type="ECO:0000313" key="4">
    <source>
        <dbReference type="Proteomes" id="UP000214603"/>
    </source>
</evidence>
<dbReference type="InterPro" id="IPR036291">
    <property type="entry name" value="NAD(P)-bd_dom_sf"/>
</dbReference>
<dbReference type="PANTHER" id="PTHR24321:SF8">
    <property type="entry name" value="ESTRADIOL 17-BETA-DEHYDROGENASE 8-RELATED"/>
    <property type="match status" value="1"/>
</dbReference>
<keyword evidence="4" id="KW-1185">Reference proteome</keyword>
<dbReference type="InterPro" id="IPR002347">
    <property type="entry name" value="SDR_fam"/>
</dbReference>
<dbReference type="Proteomes" id="UP000214603">
    <property type="component" value="Unassembled WGS sequence"/>
</dbReference>
<name>A0A225MVQ3_9BURK</name>
<comment type="caution">
    <text evidence="3">The sequence shown here is derived from an EMBL/GenBank/DDBJ whole genome shotgun (WGS) entry which is preliminary data.</text>
</comment>
<accession>A0A225MVQ3</accession>
<sequence length="115" mass="12462">MFETDESLFLKHFNVNQLGCFLGMKMAAEVMRRAKNGSIINVSSIAGLRGSRSFAYSATKWALRGMSRSAALTLATDNVRVNSVHPGVIDTGLLWISPRNTGHQLTLGLIIPDAA</sequence>
<dbReference type="Gene3D" id="3.40.50.720">
    <property type="entry name" value="NAD(P)-binding Rossmann-like Domain"/>
    <property type="match status" value="1"/>
</dbReference>
<evidence type="ECO:0000313" key="3">
    <source>
        <dbReference type="EMBL" id="OWT63900.1"/>
    </source>
</evidence>
<dbReference type="PANTHER" id="PTHR24321">
    <property type="entry name" value="DEHYDROGENASES, SHORT CHAIN"/>
    <property type="match status" value="1"/>
</dbReference>
<dbReference type="PRINTS" id="PR00081">
    <property type="entry name" value="GDHRDH"/>
</dbReference>
<dbReference type="OrthoDB" id="196630at2"/>
<reference evidence="4" key="1">
    <citation type="submission" date="2017-06" db="EMBL/GenBank/DDBJ databases">
        <title>Herbaspirillum phytohormonus sp. nov., isolated from the root nodule of Robinia pseudoacacia in lead-zinc mine.</title>
        <authorList>
            <person name="Fan M."/>
            <person name="Lin Y."/>
        </authorList>
    </citation>
    <scope>NUCLEOTIDE SEQUENCE [LARGE SCALE GENOMIC DNA]</scope>
    <source>
        <strain evidence="4">SC-089</strain>
    </source>
</reference>
<dbReference type="InterPro" id="IPR020904">
    <property type="entry name" value="Sc_DH/Rdtase_CS"/>
</dbReference>
<dbReference type="PROSITE" id="PS00061">
    <property type="entry name" value="ADH_SHORT"/>
    <property type="match status" value="1"/>
</dbReference>
<dbReference type="PRINTS" id="PR00080">
    <property type="entry name" value="SDRFAMILY"/>
</dbReference>
<dbReference type="CDD" id="cd05233">
    <property type="entry name" value="SDR_c"/>
    <property type="match status" value="1"/>
</dbReference>
<dbReference type="AlphaFoldDB" id="A0A225MVQ3"/>
<comment type="similarity">
    <text evidence="1">Belongs to the short-chain dehydrogenases/reductases (SDR) family.</text>
</comment>